<feature type="compositionally biased region" description="Low complexity" evidence="1">
    <location>
        <begin position="1"/>
        <end position="29"/>
    </location>
</feature>
<evidence type="ECO:0000259" key="2">
    <source>
        <dbReference type="Pfam" id="PF13699"/>
    </source>
</evidence>
<feature type="domain" description="eCIS core" evidence="2">
    <location>
        <begin position="1625"/>
        <end position="1700"/>
    </location>
</feature>
<evidence type="ECO:0000256" key="1">
    <source>
        <dbReference type="SAM" id="MobiDB-lite"/>
    </source>
</evidence>
<proteinExistence type="predicted"/>
<keyword evidence="5" id="KW-1185">Reference proteome</keyword>
<feature type="region of interest" description="Disordered" evidence="1">
    <location>
        <begin position="1602"/>
        <end position="1624"/>
    </location>
</feature>
<feature type="region of interest" description="Disordered" evidence="1">
    <location>
        <begin position="1"/>
        <end position="52"/>
    </location>
</feature>
<evidence type="ECO:0000313" key="4">
    <source>
        <dbReference type="EMBL" id="MDT8999142.1"/>
    </source>
</evidence>
<dbReference type="InterPro" id="IPR025295">
    <property type="entry name" value="eCIS_core_dom"/>
</dbReference>
<name>A0ABU3PA35_9BURK</name>
<protein>
    <submittedName>
        <fullName evidence="4">DUF4157 domain-containing protein</fullName>
    </submittedName>
</protein>
<organism evidence="4 5">
    <name type="scientific">Roseateles aquae</name>
    <dbReference type="NCBI Taxonomy" id="3077235"/>
    <lineage>
        <taxon>Bacteria</taxon>
        <taxon>Pseudomonadati</taxon>
        <taxon>Pseudomonadota</taxon>
        <taxon>Betaproteobacteria</taxon>
        <taxon>Burkholderiales</taxon>
        <taxon>Sphaerotilaceae</taxon>
        <taxon>Roseateles</taxon>
    </lineage>
</organism>
<evidence type="ECO:0000259" key="3">
    <source>
        <dbReference type="Pfam" id="PF15522"/>
    </source>
</evidence>
<gene>
    <name evidence="4" type="ORF">RQP53_07665</name>
</gene>
<feature type="domain" description="eCIS core" evidence="2">
    <location>
        <begin position="85"/>
        <end position="160"/>
    </location>
</feature>
<dbReference type="Pfam" id="PF15522">
    <property type="entry name" value="Ntox14"/>
    <property type="match status" value="1"/>
</dbReference>
<feature type="domain" description="Novel toxin 14" evidence="3">
    <location>
        <begin position="1946"/>
        <end position="2107"/>
    </location>
</feature>
<comment type="caution">
    <text evidence="4">The sequence shown here is derived from an EMBL/GenBank/DDBJ whole genome shotgun (WGS) entry which is preliminary data.</text>
</comment>
<dbReference type="RefSeq" id="WP_315649632.1">
    <property type="nucleotide sequence ID" value="NZ_JAVXZY010000002.1"/>
</dbReference>
<reference evidence="4" key="1">
    <citation type="submission" date="2023-09" db="EMBL/GenBank/DDBJ databases">
        <title>Paucibacter sp. APW11 Genome sequencing and assembly.</title>
        <authorList>
            <person name="Kim I."/>
        </authorList>
    </citation>
    <scope>NUCLEOTIDE SEQUENCE</scope>
    <source>
        <strain evidence="4">APW11</strain>
    </source>
</reference>
<dbReference type="Proteomes" id="UP001246372">
    <property type="component" value="Unassembled WGS sequence"/>
</dbReference>
<evidence type="ECO:0000313" key="5">
    <source>
        <dbReference type="Proteomes" id="UP001246372"/>
    </source>
</evidence>
<accession>A0ABU3PA35</accession>
<dbReference type="EMBL" id="JAVXZY010000002">
    <property type="protein sequence ID" value="MDT8999142.1"/>
    <property type="molecule type" value="Genomic_DNA"/>
</dbReference>
<dbReference type="InterPro" id="IPR029120">
    <property type="entry name" value="Ntox14"/>
</dbReference>
<dbReference type="Pfam" id="PF13699">
    <property type="entry name" value="eCIS_core"/>
    <property type="match status" value="2"/>
</dbReference>
<sequence>MSTARGARGSASSRAQGGTAAHGKALAAAQRPAVTTLRSAPSGGAEQQAERAADAFLRGEQGLAGGLSPAPWSAFKLSQSLGEALPATLAQPLGAAFGVDLDGLRIHRDAVAQQAAQRLGARAFAAGRDVYFANAAFDTASAAGRHLIAHEVAHVIQQAGVRASGGGWRLEARANGLGAVQCQPASTAPPPAQDAAAAFDDMVRRTTSSSEGEHARAAIEMARQALAAAPDRHGRIADGTLAQPIAWGSPLVDATRQSAFIALHPVGKGFIVDCLKRLGYWARAKEILQADTRFQIRIGRWNQDFAAWLANGDAAVNWIGTALATAEFRDIWPVAAMNQYRRFLLRPHTAPLPLPASVANAHQDATQRLNTALHEHRLVPQEGVVLAWQLLDSLHAEQFTHLQELQAEHGVISSQTTPLHQRVTLLSNLRRDWQAKLDAADTPAHLRQYAQALLALIDELLPFWQECLGLFESTAARFTGLDDRDLVAPLPLGEAAPLTLPLVRALHDALLPAWQQLFAMGDDGQLPSSEVYARALDAFEQALAVDAPAPAHKTLLERIDAALVDEFDRTRAPAMRPGARARPAPDRSRLRTLVTLAFWLDFLRTQTRRYNRTVDDASPHFVDERAGHRVRMARHVGALARWLRWADVLASCEPVLAADRSAAGALWLLSDWEPDAVLSIGRLAEDFPENLDRPFPGTPFTARHLVDWFRLDYNTRLADTLDTLLRAEARLPADDQLDLSALGSLVHQRGAVGEVIGGAEAQFSAAGGEAPAPASGSGMGLTQPQRFVVRDWVASLNPEAELDWSGLIASRPKTRLQLERHLDIASGPGATAERADLAAHGPLGTLRIIYPVPPTMGVFAWVLPSLVPMVRFLAGLREPRNASLAAELAWLRERDPLTMSPDDWNRFNTRIRELLERPLHSLQEALPDRLRRLTALLRRLATRRLRARMDRFIAGPGMESGDEMRLRLTTPQWAVDQVEDLRAMAYPRDEAELQMGLLMLSLAPQVLAFAQRPLDAASFNQAVYGDLIATLAILDDRERFQAMRRCATHSEDEAGNIVYIDSRLRERSEQLRQAKAAMDAAVLETQGQVGFRGDAAQGSSGTITPLGLSTPIYANTDASQADTWRLGMRADADGHIDWATGTRYQIHSVAHSFTYYQGIGAPTPAGMRAGAGGAYAPARLVFPEGSQRPENGEPRLLFTLLIDGVATPVTEDNLELLTRLNDVFLWRSFGIGMENTAAMSQAAMQWIITVVGIAQPELAYAELATNLIAMAAGGEFDELVHQLYQDPLGLVGDIVTRFAGNALRADHLWRFLILNSDANPLALLGSLVPSRPRAQSHPATTRLGRIVAALRDIGQRFAAAVEQLKLRTAGPLRSAQSTISLRPRLAWLLLRAADFIGFVADQVPPSVRDRLINGVVELASGEVAGGADADEGVLATLVAIVREQISSSADDMEQSTRRLLEGLATYELPAELIDLELATELIMQFILDRFGPRGRAYRLIMELFPIPQEDRGRFQNMDTLYHWVCAQIAGAWRGTELDPNRYWRQDVLPQIAGRFDQTRDELVDMLYDASDFVLSGLGRPHFPRPAGLAPTVIDPVPLDPATQGGPAGSVHRSPGWHLPLSAGRPLEPEIRTDLEGRFGVQLRHVRMHDGDEGRRATEPIGARAVTSGSHIYRHPDEAGDGAAAQRLLAHEVAHVVQQMGPRAHAPGFGRPGAGLILDVAAERRADAAAARALGGAPAAAATAGSASPGVQPAFETVVARDILNLLSTTGSTTAFEVPTGGVEVPGIAQARAIWSSVHTRLGAPSQISFAAFMQETEVQAALQALLSNTTHVAQVERDLAGIANLAQRPLPRARRSARISTELDPARFVTLLEGYLFAAFGVAMQISAAAPAFEVSALNVTNVDLGRVASDNELWNKAMRTLPDAGGVYRRELHARLGVMGPSRVPQPGMFESTRFAFSSAFVEDFRSLQNARNTAAVTALETAANYKATGRSDVRGLRLATHGELKSRGVSEQKRESHHMSQYLLAQFFANVHERKFIPPALRDAVNDGVGPAGIVWDGAMVAELGLGGRRLRLTAMDVTSSERGANMPAILLASRTHKRGRLHIEREGQWDADRNETTGTLSQGNAIRNAFNAALPADLRTDTATPAQAARIRAWYAAPANIGKGPQPYYDAAVATYHWMYSRMIPALETALQTEERAFYNGVAAIGHPGDSHYQLSEGEMSTVFNDAKRYHDTRMRTAFGWPTP</sequence>